<feature type="domain" description="PSI" evidence="14">
    <location>
        <begin position="18"/>
        <end position="95"/>
    </location>
</feature>
<evidence type="ECO:0000256" key="11">
    <source>
        <dbReference type="ARBA" id="ARBA00023180"/>
    </source>
</evidence>
<dbReference type="CDD" id="cd00603">
    <property type="entry name" value="IPT_PCSR"/>
    <property type="match status" value="1"/>
</dbReference>
<evidence type="ECO:0000313" key="17">
    <source>
        <dbReference type="Proteomes" id="UP001186944"/>
    </source>
</evidence>
<dbReference type="PANTHER" id="PTHR22625">
    <property type="entry name" value="PLEXIN"/>
    <property type="match status" value="1"/>
</dbReference>
<dbReference type="PANTHER" id="PTHR22625:SF70">
    <property type="entry name" value="PLEXIN A, ISOFORM A"/>
    <property type="match status" value="1"/>
</dbReference>
<name>A0AA88YDA2_PINIB</name>
<feature type="domain" description="IPT/TIG" evidence="15">
    <location>
        <begin position="248"/>
        <end position="342"/>
    </location>
</feature>
<evidence type="ECO:0000256" key="10">
    <source>
        <dbReference type="ARBA" id="ARBA00023170"/>
    </source>
</evidence>
<evidence type="ECO:0000256" key="1">
    <source>
        <dbReference type="ARBA" id="ARBA00004251"/>
    </source>
</evidence>
<keyword evidence="5" id="KW-0732">Signal</keyword>
<keyword evidence="17" id="KW-1185">Reference proteome</keyword>
<dbReference type="Pfam" id="PF01437">
    <property type="entry name" value="PSI"/>
    <property type="match status" value="1"/>
</dbReference>
<evidence type="ECO:0000313" key="16">
    <source>
        <dbReference type="EMBL" id="KAK3102934.1"/>
    </source>
</evidence>
<keyword evidence="7 13" id="KW-1133">Transmembrane helix</keyword>
<sequence length="1318" mass="149968">MNYDKCTSGNVKTHTVDICARISHGAVPFCKNISPETWPSCHKCTASRFNCTWCIKNHRCSRYPLDDCLENDEFVAGQNSNGLSIPYRNGPEFCPRIGGSVTYIRVPSGSTEKITISGIHLRDYQMPVKCFFSIGSGKTVGARVIPYDTQNKLIECESVDFSYIQDSKIWNVPLKILWGSTHPKPLDNPKGMQVQMYKCEKMADSCGECLTQKPLYNCGWCSDEDACSIQRNCHNTANWLPSQSNCPNPQINKIYPLMGPREGGTLLTIEGRNLGKTYQDIVSNVDIDGIQCSPIRDDYVPSTKIVCITGAWTVDKGKKSGYVNVVVAEAFAARSPQTFTYVDPVIKSIDPKKGPKSGGTKVTLYGDYLDAGTEREVFFGSKDDDQYKCIIQSVNSMSLVCITPRVSKAGSPGKLLMQIDKQIVMTDMEFTYIKDPVISKVLRKTAIVSGGIMVDVDGEGFDNIKYPKMILYHQAKTYEGDCTVQSPSRLRCRSPMLDSSMMSSVKYEEGLSLNFGFILDNVMATQNLSRNATFGNFTIFQDPVFLKFENELKSYQKKNEYLTINGKNLNRIQAEDVSIRIGKEFCNGTFIMTEKLTCTPPKYQPPSRKGGKYPEVEVIIGSNFSQYIGQLKYDESEFPLPYEYIILIAVGGGVLVIAVIIVIIMYTMKAKKNDSMMKRMQIQMDNLELKVAKECKEAFAELQTDMTELTSDLYGQVAIPFWDYRTYCMRVLFPQETDIDHPVIKDLEVDYARRDSVEKGLKLFSQLINNKTFLLIFVRTLESHKHFTMRDRVNVASLISVALQTKMEYATDILKTLLAELIEKAVDGKNHPKLLLRRTESVAEKMLTNWFTFLLYKFLRECAGEPLFMLYSAMKSQVSKGPVDASTSEARYSLSEDKLIRQQIEYKLMTIYVQDMDQFTQSPHPVRVLDCDTISQVKEKILDAIYKNAPFSSRPIKDDVDLVLIDQSPPTAEWSSGYKGRLILQDDDSTTRVEGEYKRLNTLCHYKVPDGAYMTLVPKQPPSYNNLSLSSTEKSRFYVPEKFLPHHTRSPSFQRTVSPQSVHVDIVDNYGVKCYHLVKQHDNEANNQGDRGSKMVSEIYLTRLLATKGTLQQFVDDLFERIFSTAHRGTALPLAIKYMFDFLDDQALLHAIEPDIVHIWKSNSLPLRFWVNVIKNPNFVFDIYKSNIVDSCLSVAAQTFMDSCSMNEHRLGKDSPSSKLLYAKDIPKYKKWVERYYQDVKMMPAISDQDMTAMLTDESRQHLDEFNTTAALYELYKYVQKYSEDLFAALEEDEFAKKNRLTYKLEQVRMAMDAEVYC</sequence>
<keyword evidence="4 13" id="KW-0812">Transmembrane</keyword>
<evidence type="ECO:0000259" key="15">
    <source>
        <dbReference type="SMART" id="SM00429"/>
    </source>
</evidence>
<keyword evidence="11" id="KW-0325">Glycoprotein</keyword>
<dbReference type="InterPro" id="IPR008936">
    <property type="entry name" value="Rho_GTPase_activation_prot"/>
</dbReference>
<dbReference type="FunFam" id="1.10.506.10:FF:000005">
    <property type="entry name" value="Plexin A1"/>
    <property type="match status" value="1"/>
</dbReference>
<keyword evidence="8 13" id="KW-0472">Membrane</keyword>
<dbReference type="GO" id="GO:0017154">
    <property type="term" value="F:semaphorin receptor activity"/>
    <property type="evidence" value="ECO:0007669"/>
    <property type="project" value="InterPro"/>
</dbReference>
<dbReference type="Pfam" id="PF01833">
    <property type="entry name" value="TIG"/>
    <property type="match status" value="3"/>
</dbReference>
<dbReference type="InterPro" id="IPR016201">
    <property type="entry name" value="PSI"/>
</dbReference>
<dbReference type="Pfam" id="PF08337">
    <property type="entry name" value="Plexin_cytopl"/>
    <property type="match status" value="1"/>
</dbReference>
<feature type="domain" description="IPT/TIG" evidence="15">
    <location>
        <begin position="542"/>
        <end position="628"/>
    </location>
</feature>
<comment type="subcellular location">
    <subcellularLocation>
        <location evidence="1">Cell membrane</location>
        <topology evidence="1">Single-pass type I membrane protein</topology>
    </subcellularLocation>
</comment>
<dbReference type="SUPFAM" id="SSF81296">
    <property type="entry name" value="E set domains"/>
    <property type="match status" value="3"/>
</dbReference>
<dbReference type="Pfam" id="PF20170">
    <property type="entry name" value="Plexin_RBD"/>
    <property type="match status" value="1"/>
</dbReference>
<comment type="similarity">
    <text evidence="2">Belongs to the plexin family.</text>
</comment>
<dbReference type="InterPro" id="IPR002909">
    <property type="entry name" value="IPT_dom"/>
</dbReference>
<keyword evidence="10" id="KW-0675">Receptor</keyword>
<dbReference type="Gene3D" id="2.60.40.10">
    <property type="entry name" value="Immunoglobulins"/>
    <property type="match status" value="3"/>
</dbReference>
<evidence type="ECO:0000256" key="2">
    <source>
        <dbReference type="ARBA" id="ARBA00010297"/>
    </source>
</evidence>
<dbReference type="SUPFAM" id="SSF103575">
    <property type="entry name" value="Plexin repeat"/>
    <property type="match status" value="1"/>
</dbReference>
<dbReference type="FunFam" id="1.10.506.10:FF:000027">
    <property type="entry name" value="Plexin A, isoform B"/>
    <property type="match status" value="1"/>
</dbReference>
<dbReference type="FunFam" id="2.60.40.10:FF:000203">
    <property type="entry name" value="Plexin B2"/>
    <property type="match status" value="1"/>
</dbReference>
<dbReference type="SMART" id="SM00429">
    <property type="entry name" value="IPT"/>
    <property type="match status" value="4"/>
</dbReference>
<dbReference type="Gene3D" id="3.10.20.90">
    <property type="entry name" value="Phosphatidylinositol 3-kinase Catalytic Subunit, Chain A, domain 1"/>
    <property type="match status" value="1"/>
</dbReference>
<evidence type="ECO:0000256" key="4">
    <source>
        <dbReference type="ARBA" id="ARBA00022692"/>
    </source>
</evidence>
<reference evidence="16" key="1">
    <citation type="submission" date="2019-08" db="EMBL/GenBank/DDBJ databases">
        <title>The improved chromosome-level genome for the pearl oyster Pinctada fucata martensii using PacBio sequencing and Hi-C.</title>
        <authorList>
            <person name="Zheng Z."/>
        </authorList>
    </citation>
    <scope>NUCLEOTIDE SEQUENCE</scope>
    <source>
        <strain evidence="16">ZZ-2019</strain>
        <tissue evidence="16">Adductor muscle</tissue>
    </source>
</reference>
<dbReference type="GO" id="GO:0005886">
    <property type="term" value="C:plasma membrane"/>
    <property type="evidence" value="ECO:0007669"/>
    <property type="project" value="UniProtKB-SubCell"/>
</dbReference>
<feature type="transmembrane region" description="Helical" evidence="13">
    <location>
        <begin position="644"/>
        <end position="668"/>
    </location>
</feature>
<gene>
    <name evidence="16" type="ORF">FSP39_015076</name>
</gene>
<keyword evidence="9" id="KW-1015">Disulfide bond</keyword>
<dbReference type="Proteomes" id="UP001186944">
    <property type="component" value="Unassembled WGS sequence"/>
</dbReference>
<evidence type="ECO:0000256" key="13">
    <source>
        <dbReference type="SAM" id="Phobius"/>
    </source>
</evidence>
<dbReference type="SMART" id="SM00423">
    <property type="entry name" value="PSI"/>
    <property type="match status" value="2"/>
</dbReference>
<dbReference type="EMBL" id="VSWD01000005">
    <property type="protein sequence ID" value="KAK3102934.1"/>
    <property type="molecule type" value="Genomic_DNA"/>
</dbReference>
<keyword evidence="3" id="KW-1003">Cell membrane</keyword>
<dbReference type="GO" id="GO:0002116">
    <property type="term" value="C:semaphorin receptor complex"/>
    <property type="evidence" value="ECO:0007669"/>
    <property type="project" value="TreeGrafter"/>
</dbReference>
<evidence type="ECO:0000259" key="14">
    <source>
        <dbReference type="SMART" id="SM00423"/>
    </source>
</evidence>
<feature type="coiled-coil region" evidence="12">
    <location>
        <begin position="677"/>
        <end position="712"/>
    </location>
</feature>
<feature type="domain" description="IPT/TIG" evidence="15">
    <location>
        <begin position="435"/>
        <end position="522"/>
    </location>
</feature>
<protein>
    <recommendedName>
        <fullName evidence="18">Plexin A</fullName>
    </recommendedName>
</protein>
<evidence type="ECO:0000256" key="6">
    <source>
        <dbReference type="ARBA" id="ARBA00022737"/>
    </source>
</evidence>
<comment type="caution">
    <text evidence="16">The sequence shown here is derived from an EMBL/GenBank/DDBJ whole genome shotgun (WGS) entry which is preliminary data.</text>
</comment>
<dbReference type="GO" id="GO:0030334">
    <property type="term" value="P:regulation of cell migration"/>
    <property type="evidence" value="ECO:0007669"/>
    <property type="project" value="TreeGrafter"/>
</dbReference>
<feature type="domain" description="IPT/TIG" evidence="15">
    <location>
        <begin position="343"/>
        <end position="433"/>
    </location>
</feature>
<evidence type="ECO:0000256" key="5">
    <source>
        <dbReference type="ARBA" id="ARBA00022729"/>
    </source>
</evidence>
<evidence type="ECO:0000256" key="12">
    <source>
        <dbReference type="SAM" id="Coils"/>
    </source>
</evidence>
<keyword evidence="12" id="KW-0175">Coiled coil</keyword>
<dbReference type="InterPro" id="IPR041362">
    <property type="entry name" value="TIG2_plexin"/>
</dbReference>
<dbReference type="InterPro" id="IPR046800">
    <property type="entry name" value="Plexin_RBD"/>
</dbReference>
<accession>A0AA88YDA2</accession>
<evidence type="ECO:0000256" key="9">
    <source>
        <dbReference type="ARBA" id="ARBA00023157"/>
    </source>
</evidence>
<dbReference type="InterPro" id="IPR031148">
    <property type="entry name" value="Plexin"/>
</dbReference>
<dbReference type="Pfam" id="PF18020">
    <property type="entry name" value="TIG_2"/>
    <property type="match status" value="1"/>
</dbReference>
<evidence type="ECO:0000256" key="8">
    <source>
        <dbReference type="ARBA" id="ARBA00023136"/>
    </source>
</evidence>
<proteinExistence type="inferred from homology"/>
<evidence type="ECO:0000256" key="7">
    <source>
        <dbReference type="ARBA" id="ARBA00022989"/>
    </source>
</evidence>
<dbReference type="InterPro" id="IPR014756">
    <property type="entry name" value="Ig_E-set"/>
</dbReference>
<dbReference type="SUPFAM" id="SSF48350">
    <property type="entry name" value="GTPase activation domain, GAP"/>
    <property type="match status" value="1"/>
</dbReference>
<feature type="domain" description="PSI" evidence="14">
    <location>
        <begin position="198"/>
        <end position="247"/>
    </location>
</feature>
<dbReference type="InterPro" id="IPR002165">
    <property type="entry name" value="Plexin_repeat"/>
</dbReference>
<dbReference type="InterPro" id="IPR013548">
    <property type="entry name" value="Plexin_cytoplasmic_RasGAP_dom"/>
</dbReference>
<keyword evidence="6" id="KW-0677">Repeat</keyword>
<evidence type="ECO:0000256" key="3">
    <source>
        <dbReference type="ARBA" id="ARBA00022475"/>
    </source>
</evidence>
<dbReference type="CDD" id="cd12790">
    <property type="entry name" value="RasGAP_plexin_A"/>
    <property type="match status" value="1"/>
</dbReference>
<organism evidence="16 17">
    <name type="scientific">Pinctada imbricata</name>
    <name type="common">Atlantic pearl-oyster</name>
    <name type="synonym">Pinctada martensii</name>
    <dbReference type="NCBI Taxonomy" id="66713"/>
    <lineage>
        <taxon>Eukaryota</taxon>
        <taxon>Metazoa</taxon>
        <taxon>Spiralia</taxon>
        <taxon>Lophotrochozoa</taxon>
        <taxon>Mollusca</taxon>
        <taxon>Bivalvia</taxon>
        <taxon>Autobranchia</taxon>
        <taxon>Pteriomorphia</taxon>
        <taxon>Pterioida</taxon>
        <taxon>Pterioidea</taxon>
        <taxon>Pteriidae</taxon>
        <taxon>Pinctada</taxon>
    </lineage>
</organism>
<dbReference type="InterPro" id="IPR013783">
    <property type="entry name" value="Ig-like_fold"/>
</dbReference>
<evidence type="ECO:0008006" key="18">
    <source>
        <dbReference type="Google" id="ProtNLM"/>
    </source>
</evidence>
<dbReference type="Gene3D" id="1.10.506.10">
    <property type="entry name" value="GTPase Activation - p120gap, domain 1"/>
    <property type="match status" value="1"/>
</dbReference>